<dbReference type="PANTHER" id="PTHR35585:SF1">
    <property type="entry name" value="HHE DOMAIN PROTEIN (AFU_ORTHOLOGUE AFUA_4G00730)"/>
    <property type="match status" value="1"/>
</dbReference>
<comment type="caution">
    <text evidence="2">The sequence shown here is derived from an EMBL/GenBank/DDBJ whole genome shotgun (WGS) entry which is preliminary data.</text>
</comment>
<evidence type="ECO:0000313" key="2">
    <source>
        <dbReference type="EMBL" id="NRF68192.1"/>
    </source>
</evidence>
<dbReference type="Proteomes" id="UP000737171">
    <property type="component" value="Unassembled WGS sequence"/>
</dbReference>
<evidence type="ECO:0000259" key="1">
    <source>
        <dbReference type="Pfam" id="PF01814"/>
    </source>
</evidence>
<accession>A0ABX2EHT7</accession>
<proteinExistence type="predicted"/>
<organism evidence="2 3">
    <name type="scientific">Pseudaquabacterium terrae</name>
    <dbReference type="NCBI Taxonomy" id="2732868"/>
    <lineage>
        <taxon>Bacteria</taxon>
        <taxon>Pseudomonadati</taxon>
        <taxon>Pseudomonadota</taxon>
        <taxon>Betaproteobacteria</taxon>
        <taxon>Burkholderiales</taxon>
        <taxon>Sphaerotilaceae</taxon>
        <taxon>Pseudaquabacterium</taxon>
    </lineage>
</organism>
<dbReference type="Gene3D" id="1.20.120.520">
    <property type="entry name" value="nmb1532 protein domain like"/>
    <property type="match status" value="1"/>
</dbReference>
<dbReference type="RefSeq" id="WP_173123616.1">
    <property type="nucleotide sequence ID" value="NZ_JABRWJ010000004.1"/>
</dbReference>
<gene>
    <name evidence="2" type="ORF">HLB44_14455</name>
</gene>
<feature type="domain" description="Hemerythrin-like" evidence="1">
    <location>
        <begin position="16"/>
        <end position="136"/>
    </location>
</feature>
<name>A0ABX2EHT7_9BURK</name>
<dbReference type="PANTHER" id="PTHR35585">
    <property type="entry name" value="HHE DOMAIN PROTEIN (AFU_ORTHOLOGUE AFUA_4G00730)"/>
    <property type="match status" value="1"/>
</dbReference>
<dbReference type="EMBL" id="JABRWJ010000004">
    <property type="protein sequence ID" value="NRF68192.1"/>
    <property type="molecule type" value="Genomic_DNA"/>
</dbReference>
<sequence>MSIHPTGAQHTAAPDALRALQADHREIETLFQQYAALVKADAPDPQREELAGRICTLLVAHAGVEEEILYPAARSVLDRQDPVDRAEVEHQALDELVGKILAMSADDPLYDATVQVLDDYVRHHVAEEEQRLFPLLRETELDVAALGREIERRKQELLTTLEVALEG</sequence>
<dbReference type="Pfam" id="PF01814">
    <property type="entry name" value="Hemerythrin"/>
    <property type="match status" value="1"/>
</dbReference>
<reference evidence="2 3" key="1">
    <citation type="submission" date="2020-05" db="EMBL/GenBank/DDBJ databases">
        <title>Aquincola sp. isolate from soil.</title>
        <authorList>
            <person name="Han J."/>
            <person name="Kim D.-U."/>
        </authorList>
    </citation>
    <scope>NUCLEOTIDE SEQUENCE [LARGE SCALE GENOMIC DNA]</scope>
    <source>
        <strain evidence="2 3">S2</strain>
    </source>
</reference>
<dbReference type="CDD" id="cd12108">
    <property type="entry name" value="Hr-like"/>
    <property type="match status" value="1"/>
</dbReference>
<dbReference type="InterPro" id="IPR012312">
    <property type="entry name" value="Hemerythrin-like"/>
</dbReference>
<keyword evidence="3" id="KW-1185">Reference proteome</keyword>
<protein>
    <submittedName>
        <fullName evidence="2">Hemerythrin domain-containing protein</fullName>
    </submittedName>
</protein>
<evidence type="ECO:0000313" key="3">
    <source>
        <dbReference type="Proteomes" id="UP000737171"/>
    </source>
</evidence>